<sequence length="111" mass="13106">EKNYLWQGGISFEPYSVDWTETLKRSIRERDHYICQLCSNYGNNVHHIDYNKKNSNPTNLINLCRGCNLKVNHNRKGWIKHFKGRLAIKNDINSLFYEARDEAIDGLRTGY</sequence>
<gene>
    <name evidence="2" type="ORF">S12H4_59437</name>
</gene>
<dbReference type="SMART" id="SM00507">
    <property type="entry name" value="HNHc"/>
    <property type="match status" value="1"/>
</dbReference>
<name>X1V4X1_9ZZZZ</name>
<evidence type="ECO:0000313" key="2">
    <source>
        <dbReference type="EMBL" id="GAJ24764.1"/>
    </source>
</evidence>
<proteinExistence type="predicted"/>
<accession>X1V4X1</accession>
<dbReference type="InterPro" id="IPR003615">
    <property type="entry name" value="HNH_nuc"/>
</dbReference>
<reference evidence="2" key="1">
    <citation type="journal article" date="2014" name="Front. Microbiol.">
        <title>High frequency of phylogenetically diverse reductive dehalogenase-homologous genes in deep subseafloor sedimentary metagenomes.</title>
        <authorList>
            <person name="Kawai M."/>
            <person name="Futagami T."/>
            <person name="Toyoda A."/>
            <person name="Takaki Y."/>
            <person name="Nishi S."/>
            <person name="Hori S."/>
            <person name="Arai W."/>
            <person name="Tsubouchi T."/>
            <person name="Morono Y."/>
            <person name="Uchiyama I."/>
            <person name="Ito T."/>
            <person name="Fujiyama A."/>
            <person name="Inagaki F."/>
            <person name="Takami H."/>
        </authorList>
    </citation>
    <scope>NUCLEOTIDE SEQUENCE</scope>
    <source>
        <strain evidence="2">Expedition CK06-06</strain>
    </source>
</reference>
<dbReference type="EMBL" id="BARW01038840">
    <property type="protein sequence ID" value="GAJ24764.1"/>
    <property type="molecule type" value="Genomic_DNA"/>
</dbReference>
<dbReference type="AlphaFoldDB" id="X1V4X1"/>
<feature type="domain" description="HNH nuclease" evidence="1">
    <location>
        <begin position="22"/>
        <end position="69"/>
    </location>
</feature>
<feature type="non-terminal residue" evidence="2">
    <location>
        <position position="1"/>
    </location>
</feature>
<protein>
    <recommendedName>
        <fullName evidence="1">HNH nuclease domain-containing protein</fullName>
    </recommendedName>
</protein>
<organism evidence="2">
    <name type="scientific">marine sediment metagenome</name>
    <dbReference type="NCBI Taxonomy" id="412755"/>
    <lineage>
        <taxon>unclassified sequences</taxon>
        <taxon>metagenomes</taxon>
        <taxon>ecological metagenomes</taxon>
    </lineage>
</organism>
<evidence type="ECO:0000259" key="1">
    <source>
        <dbReference type="SMART" id="SM00507"/>
    </source>
</evidence>
<dbReference type="CDD" id="cd00085">
    <property type="entry name" value="HNHc"/>
    <property type="match status" value="1"/>
</dbReference>
<comment type="caution">
    <text evidence="2">The sequence shown here is derived from an EMBL/GenBank/DDBJ whole genome shotgun (WGS) entry which is preliminary data.</text>
</comment>